<gene>
    <name evidence="2" type="ORF">ANCCEY_06873</name>
</gene>
<feature type="transmembrane region" description="Helical" evidence="1">
    <location>
        <begin position="67"/>
        <end position="84"/>
    </location>
</feature>
<proteinExistence type="predicted"/>
<sequence length="211" mass="23248">MSSEDLDEMSFTNLRGQIEQSDNVFLKMPHIFKPLQTVLTHSTSDEKHFLGHKTEHDLFTNYFTTQYMHAMILNAIILAVCVGSTAGNLKACLQISIAATIIFALGLQDNIMDSLTNGSVAWNVVELVYSFVFAILSVICVWLSFGFANRHLGGTSAGYIAAGLFSIVHAGLYAVPCAVIYDSIQTNGIRPDRGFDVQPAHPFHETPYQDL</sequence>
<keyword evidence="1" id="KW-1133">Transmembrane helix</keyword>
<keyword evidence="1" id="KW-0472">Membrane</keyword>
<evidence type="ECO:0008006" key="4">
    <source>
        <dbReference type="Google" id="ProtNLM"/>
    </source>
</evidence>
<reference evidence="2 3" key="1">
    <citation type="submission" date="2013-05" db="EMBL/GenBank/DDBJ databases">
        <title>Draft genome of the parasitic nematode Anyclostoma ceylanicum.</title>
        <authorList>
            <person name="Mitreva M."/>
        </authorList>
    </citation>
    <scope>NUCLEOTIDE SEQUENCE [LARGE SCALE GENOMIC DNA]</scope>
</reference>
<evidence type="ECO:0000313" key="3">
    <source>
        <dbReference type="Proteomes" id="UP000054495"/>
    </source>
</evidence>
<feature type="transmembrane region" description="Helical" evidence="1">
    <location>
        <begin position="127"/>
        <end position="147"/>
    </location>
</feature>
<organism evidence="2 3">
    <name type="scientific">Ancylostoma ceylanicum</name>
    <dbReference type="NCBI Taxonomy" id="53326"/>
    <lineage>
        <taxon>Eukaryota</taxon>
        <taxon>Metazoa</taxon>
        <taxon>Ecdysozoa</taxon>
        <taxon>Nematoda</taxon>
        <taxon>Chromadorea</taxon>
        <taxon>Rhabditida</taxon>
        <taxon>Rhabditina</taxon>
        <taxon>Rhabditomorpha</taxon>
        <taxon>Strongyloidea</taxon>
        <taxon>Ancylostomatidae</taxon>
        <taxon>Ancylostomatinae</taxon>
        <taxon>Ancylostoma</taxon>
    </lineage>
</organism>
<evidence type="ECO:0000256" key="1">
    <source>
        <dbReference type="SAM" id="Phobius"/>
    </source>
</evidence>
<dbReference type="AlphaFoldDB" id="A0A0D6LS65"/>
<dbReference type="EMBL" id="KE124959">
    <property type="protein sequence ID" value="EPB74038.1"/>
    <property type="molecule type" value="Genomic_DNA"/>
</dbReference>
<name>A0A0D6LS65_9BILA</name>
<dbReference type="Proteomes" id="UP000054495">
    <property type="component" value="Unassembled WGS sequence"/>
</dbReference>
<protein>
    <recommendedName>
        <fullName evidence="4">MARVEL domain-containing protein</fullName>
    </recommendedName>
</protein>
<keyword evidence="3" id="KW-1185">Reference proteome</keyword>
<accession>A0A0D6LS65</accession>
<feature type="transmembrane region" description="Helical" evidence="1">
    <location>
        <begin position="159"/>
        <end position="181"/>
    </location>
</feature>
<evidence type="ECO:0000313" key="2">
    <source>
        <dbReference type="EMBL" id="EPB74038.1"/>
    </source>
</evidence>
<keyword evidence="1" id="KW-0812">Transmembrane</keyword>